<evidence type="ECO:0000313" key="1">
    <source>
        <dbReference type="EMBL" id="MDS3861082.1"/>
    </source>
</evidence>
<keyword evidence="2" id="KW-1185">Reference proteome</keyword>
<name>A0AAE4FT55_9CYAN</name>
<accession>A0AAE4FT55</accession>
<dbReference type="AlphaFoldDB" id="A0AAE4FT55"/>
<protein>
    <submittedName>
        <fullName evidence="1">Uncharacterized protein</fullName>
    </submittedName>
</protein>
<dbReference type="Proteomes" id="UP001268256">
    <property type="component" value="Unassembled WGS sequence"/>
</dbReference>
<dbReference type="EMBL" id="JAVMIP010000008">
    <property type="protein sequence ID" value="MDS3861082.1"/>
    <property type="molecule type" value="Genomic_DNA"/>
</dbReference>
<gene>
    <name evidence="1" type="ORF">RIF25_09720</name>
</gene>
<comment type="caution">
    <text evidence="1">The sequence shown here is derived from an EMBL/GenBank/DDBJ whole genome shotgun (WGS) entry which is preliminary data.</text>
</comment>
<proteinExistence type="predicted"/>
<reference evidence="2" key="1">
    <citation type="submission" date="2023-07" db="EMBL/GenBank/DDBJ databases">
        <authorList>
            <person name="Luz R."/>
            <person name="Cordeiro R."/>
            <person name="Fonseca A."/>
            <person name="Goncalves V."/>
        </authorList>
    </citation>
    <scope>NUCLEOTIDE SEQUENCE [LARGE SCALE GENOMIC DNA]</scope>
    <source>
        <strain evidence="2">BACA0444</strain>
    </source>
</reference>
<evidence type="ECO:0000313" key="2">
    <source>
        <dbReference type="Proteomes" id="UP001268256"/>
    </source>
</evidence>
<dbReference type="RefSeq" id="WP_322878337.1">
    <property type="nucleotide sequence ID" value="NZ_JAVMIP010000008.1"/>
</dbReference>
<organism evidence="1 2">
    <name type="scientific">Pseudocalidococcus azoricus BACA0444</name>
    <dbReference type="NCBI Taxonomy" id="2918990"/>
    <lineage>
        <taxon>Bacteria</taxon>
        <taxon>Bacillati</taxon>
        <taxon>Cyanobacteriota</taxon>
        <taxon>Cyanophyceae</taxon>
        <taxon>Acaryochloridales</taxon>
        <taxon>Thermosynechococcaceae</taxon>
        <taxon>Pseudocalidococcus</taxon>
        <taxon>Pseudocalidococcus azoricus</taxon>
    </lineage>
</organism>
<sequence length="48" mass="5458">MNSFMLAWTEFKNLAWGKTQLALAAMHTLIYAGHHEELHSKVMGITNN</sequence>